<dbReference type="Gene3D" id="1.10.510.10">
    <property type="entry name" value="Transferase(Phosphotransferase) domain 1"/>
    <property type="match status" value="1"/>
</dbReference>
<feature type="binding site" evidence="6">
    <location>
        <position position="28"/>
    </location>
    <ligand>
        <name>ATP</name>
        <dbReference type="ChEBI" id="CHEBI:30616"/>
    </ligand>
</feature>
<keyword evidence="1" id="KW-0808">Transferase</keyword>
<dbReference type="PROSITE" id="PS00107">
    <property type="entry name" value="PROTEIN_KINASE_ATP"/>
    <property type="match status" value="1"/>
</dbReference>
<dbReference type="PROSITE" id="PS50005">
    <property type="entry name" value="TPR"/>
    <property type="match status" value="1"/>
</dbReference>
<organism evidence="11 12">
    <name type="scientific">Povalibacter uvarum</name>
    <dbReference type="NCBI Taxonomy" id="732238"/>
    <lineage>
        <taxon>Bacteria</taxon>
        <taxon>Pseudomonadati</taxon>
        <taxon>Pseudomonadota</taxon>
        <taxon>Gammaproteobacteria</taxon>
        <taxon>Steroidobacterales</taxon>
        <taxon>Steroidobacteraceae</taxon>
        <taxon>Povalibacter</taxon>
    </lineage>
</organism>
<dbReference type="Pfam" id="PF00069">
    <property type="entry name" value="Pkinase"/>
    <property type="match status" value="1"/>
</dbReference>
<reference evidence="11 12" key="1">
    <citation type="submission" date="2020-08" db="EMBL/GenBank/DDBJ databases">
        <title>Genomic Encyclopedia of Type Strains, Phase IV (KMG-IV): sequencing the most valuable type-strain genomes for metagenomic binning, comparative biology and taxonomic classification.</title>
        <authorList>
            <person name="Goeker M."/>
        </authorList>
    </citation>
    <scope>NUCLEOTIDE SEQUENCE [LARGE SCALE GENOMIC DNA]</scope>
    <source>
        <strain evidence="11 12">DSM 26723</strain>
    </source>
</reference>
<dbReference type="EMBL" id="JACHHZ010000005">
    <property type="protein sequence ID" value="MBB6095056.1"/>
    <property type="molecule type" value="Genomic_DNA"/>
</dbReference>
<dbReference type="PROSITE" id="PS50011">
    <property type="entry name" value="PROTEIN_KINASE_DOM"/>
    <property type="match status" value="1"/>
</dbReference>
<dbReference type="InterPro" id="IPR017441">
    <property type="entry name" value="Protein_kinase_ATP_BS"/>
</dbReference>
<dbReference type="GO" id="GO:0005524">
    <property type="term" value="F:ATP binding"/>
    <property type="evidence" value="ECO:0007669"/>
    <property type="project" value="UniProtKB-UniRule"/>
</dbReference>
<dbReference type="Gene3D" id="3.30.200.20">
    <property type="entry name" value="Phosphorylase Kinase, domain 1"/>
    <property type="match status" value="1"/>
</dbReference>
<evidence type="ECO:0000256" key="6">
    <source>
        <dbReference type="PROSITE-ProRule" id="PRU10141"/>
    </source>
</evidence>
<dbReference type="GO" id="GO:0004674">
    <property type="term" value="F:protein serine/threonine kinase activity"/>
    <property type="evidence" value="ECO:0007669"/>
    <property type="project" value="TreeGrafter"/>
</dbReference>
<dbReference type="InterPro" id="IPR000719">
    <property type="entry name" value="Prot_kinase_dom"/>
</dbReference>
<dbReference type="PANTHER" id="PTHR43289:SF6">
    <property type="entry name" value="SERINE_THREONINE-PROTEIN KINASE NEKL-3"/>
    <property type="match status" value="1"/>
</dbReference>
<feature type="transmembrane region" description="Helical" evidence="9">
    <location>
        <begin position="310"/>
        <end position="333"/>
    </location>
</feature>
<evidence type="ECO:0000313" key="11">
    <source>
        <dbReference type="EMBL" id="MBB6095056.1"/>
    </source>
</evidence>
<dbReference type="Gene3D" id="1.25.40.10">
    <property type="entry name" value="Tetratricopeptide repeat domain"/>
    <property type="match status" value="2"/>
</dbReference>
<evidence type="ECO:0000256" key="5">
    <source>
        <dbReference type="PROSITE-ProRule" id="PRU00339"/>
    </source>
</evidence>
<keyword evidence="7" id="KW-0175">Coiled coil</keyword>
<evidence type="ECO:0000256" key="8">
    <source>
        <dbReference type="SAM" id="MobiDB-lite"/>
    </source>
</evidence>
<dbReference type="SUPFAM" id="SSF48452">
    <property type="entry name" value="TPR-like"/>
    <property type="match status" value="1"/>
</dbReference>
<evidence type="ECO:0000256" key="3">
    <source>
        <dbReference type="ARBA" id="ARBA00022777"/>
    </source>
</evidence>
<accession>A0A841HQB3</accession>
<keyword evidence="2 6" id="KW-0547">Nucleotide-binding</keyword>
<dbReference type="RefSeq" id="WP_184334466.1">
    <property type="nucleotide sequence ID" value="NZ_JACHHZ010000005.1"/>
</dbReference>
<gene>
    <name evidence="11" type="ORF">HNQ60_003946</name>
</gene>
<proteinExistence type="predicted"/>
<dbReference type="PROSITE" id="PS00108">
    <property type="entry name" value="PROTEIN_KINASE_ST"/>
    <property type="match status" value="1"/>
</dbReference>
<dbReference type="Proteomes" id="UP000588068">
    <property type="component" value="Unassembled WGS sequence"/>
</dbReference>
<evidence type="ECO:0000256" key="4">
    <source>
        <dbReference type="ARBA" id="ARBA00022840"/>
    </source>
</evidence>
<dbReference type="InterPro" id="IPR011990">
    <property type="entry name" value="TPR-like_helical_dom_sf"/>
</dbReference>
<dbReference type="CDD" id="cd14014">
    <property type="entry name" value="STKc_PknB_like"/>
    <property type="match status" value="1"/>
</dbReference>
<keyword evidence="9" id="KW-0472">Membrane</keyword>
<name>A0A841HQB3_9GAMM</name>
<comment type="caution">
    <text evidence="11">The sequence shown here is derived from an EMBL/GenBank/DDBJ whole genome shotgun (WGS) entry which is preliminary data.</text>
</comment>
<feature type="coiled-coil region" evidence="7">
    <location>
        <begin position="361"/>
        <end position="388"/>
    </location>
</feature>
<keyword evidence="3" id="KW-0418">Kinase</keyword>
<dbReference type="PANTHER" id="PTHR43289">
    <property type="entry name" value="MITOGEN-ACTIVATED PROTEIN KINASE KINASE KINASE 20-RELATED"/>
    <property type="match status" value="1"/>
</dbReference>
<feature type="repeat" description="TPR" evidence="5">
    <location>
        <begin position="491"/>
        <end position="524"/>
    </location>
</feature>
<evidence type="ECO:0000313" key="12">
    <source>
        <dbReference type="Proteomes" id="UP000588068"/>
    </source>
</evidence>
<evidence type="ECO:0000256" key="2">
    <source>
        <dbReference type="ARBA" id="ARBA00022741"/>
    </source>
</evidence>
<sequence length="772" mass="83134">MVRALGSGGSGSVWLAQDKELGRFVAVKVLADELMQDVAAVTALQRECDRLKALEHPNIIQVDGVHRSARHTWIAMEYVSGGDLTSWRGRGATEVLRVTLPIAEALAHAHRAGVVHRDVKPANVLLTSDGVPKLTDFGIALALNELPAARAGRGSLFTMSPQQLDGAAAAASDDVYGFGALLYELLSGYPPLYPNATPESIRNERPRSLTEAASVPAPLAQLIDRCLEKSPADRPPGMDTIVRELTAAMAGIPAVNIIQTPAAVSRPAVAPPSIRPPVAQGEPLRSEWKRPAVTARSDDELRRQGFRRGLGVAVAILAVIGIGFVFFALPRWFPEAPKAKPAQTAKEVEAPKTEPRKETDFAALARAKQEAEEQRTAIEGRFEKLRARAVDLWGGAEFKQASDELAAGDRDFAAREYVTARDHFKAIAPLIDVLEKRATEVLAHQLAAGNKAIAEGRSADAKTAFELALKLDAGNAVATRGLKRSATLDEVLALVATGERLEKEGNITAAAETFRKALALDADTARASDGLARVDARVSSDAFASSMARGFDALTARRYGEARSAFDAAARVRPGSPEVAQALRQIEQEERTRSISAKLEVASAFESKERWAEALKEYRDVVQLDSTVAAASEGVSRTAPRAQLNEELDLYLTQPERLFSAPVRSAARQTLGQAKQVAPAGPVLQKQIATLSDWLARADVPVQVALRSDNLTQITIHRIGALGSFEQRSVELPPGNYTVVGTRPGYRDVRREIHVVPGTALQPVVVRCEEKI</sequence>
<evidence type="ECO:0000259" key="10">
    <source>
        <dbReference type="PROSITE" id="PS50011"/>
    </source>
</evidence>
<evidence type="ECO:0000256" key="7">
    <source>
        <dbReference type="SAM" id="Coils"/>
    </source>
</evidence>
<dbReference type="InterPro" id="IPR019734">
    <property type="entry name" value="TPR_rpt"/>
</dbReference>
<dbReference type="SUPFAM" id="SSF56112">
    <property type="entry name" value="Protein kinase-like (PK-like)"/>
    <property type="match status" value="1"/>
</dbReference>
<keyword evidence="4 6" id="KW-0067">ATP-binding</keyword>
<evidence type="ECO:0000256" key="1">
    <source>
        <dbReference type="ARBA" id="ARBA00022679"/>
    </source>
</evidence>
<dbReference type="AlphaFoldDB" id="A0A841HQB3"/>
<evidence type="ECO:0000256" key="9">
    <source>
        <dbReference type="SAM" id="Phobius"/>
    </source>
</evidence>
<feature type="compositionally biased region" description="Basic and acidic residues" evidence="8">
    <location>
        <begin position="346"/>
        <end position="357"/>
    </location>
</feature>
<feature type="region of interest" description="Disordered" evidence="8">
    <location>
        <begin position="268"/>
        <end position="300"/>
    </location>
</feature>
<keyword evidence="12" id="KW-1185">Reference proteome</keyword>
<protein>
    <submittedName>
        <fullName evidence="11">Tetratricopeptide (TPR) repeat protein</fullName>
    </submittedName>
</protein>
<feature type="domain" description="Protein kinase" evidence="10">
    <location>
        <begin position="1"/>
        <end position="246"/>
    </location>
</feature>
<feature type="region of interest" description="Disordered" evidence="8">
    <location>
        <begin position="338"/>
        <end position="357"/>
    </location>
</feature>
<keyword evidence="9" id="KW-0812">Transmembrane</keyword>
<dbReference type="SMART" id="SM00220">
    <property type="entry name" value="S_TKc"/>
    <property type="match status" value="1"/>
</dbReference>
<dbReference type="InterPro" id="IPR008271">
    <property type="entry name" value="Ser/Thr_kinase_AS"/>
</dbReference>
<dbReference type="InterPro" id="IPR011009">
    <property type="entry name" value="Kinase-like_dom_sf"/>
</dbReference>
<keyword evidence="9" id="KW-1133">Transmembrane helix</keyword>
<feature type="compositionally biased region" description="Basic and acidic residues" evidence="8">
    <location>
        <begin position="284"/>
        <end position="300"/>
    </location>
</feature>
<keyword evidence="5" id="KW-0802">TPR repeat</keyword>